<feature type="region of interest" description="Disordered" evidence="1">
    <location>
        <begin position="65"/>
        <end position="84"/>
    </location>
</feature>
<evidence type="ECO:0000313" key="2">
    <source>
        <dbReference type="EMBL" id="KER31849.1"/>
    </source>
</evidence>
<accession>A0A075AIL6</accession>
<evidence type="ECO:0000313" key="3">
    <source>
        <dbReference type="Proteomes" id="UP000054324"/>
    </source>
</evidence>
<sequence>MPSASTVSMSSLLTCLLQSVDKPTARRTLVVAAAVSFTDDWGGGRWLRIARASCGAYPMTVPGFEPRTSDMRGERVTTTPPTHSTNQRRFTIAYAPSSATEFLFRMSSHPHCSKTGGESVMVSIFKKALVVSGNHRGISLTPGVTRLLASIVLRHLTVACEILT</sequence>
<dbReference type="AlphaFoldDB" id="A0A075AIL6"/>
<organism evidence="2 3">
    <name type="scientific">Opisthorchis viverrini</name>
    <name type="common">Southeast Asian liver fluke</name>
    <dbReference type="NCBI Taxonomy" id="6198"/>
    <lineage>
        <taxon>Eukaryota</taxon>
        <taxon>Metazoa</taxon>
        <taxon>Spiralia</taxon>
        <taxon>Lophotrochozoa</taxon>
        <taxon>Platyhelminthes</taxon>
        <taxon>Trematoda</taxon>
        <taxon>Digenea</taxon>
        <taxon>Opisthorchiida</taxon>
        <taxon>Opisthorchiata</taxon>
        <taxon>Opisthorchiidae</taxon>
        <taxon>Opisthorchis</taxon>
    </lineage>
</organism>
<evidence type="ECO:0000256" key="1">
    <source>
        <dbReference type="SAM" id="MobiDB-lite"/>
    </source>
</evidence>
<dbReference type="CTD" id="20316129"/>
<proteinExistence type="predicted"/>
<dbReference type="GeneID" id="20316129"/>
<protein>
    <submittedName>
        <fullName evidence="2">Uncharacterized protein</fullName>
    </submittedName>
</protein>
<dbReference type="EMBL" id="KL596640">
    <property type="protein sequence ID" value="KER31849.1"/>
    <property type="molecule type" value="Genomic_DNA"/>
</dbReference>
<dbReference type="Proteomes" id="UP000054324">
    <property type="component" value="Unassembled WGS sequence"/>
</dbReference>
<name>A0A075AIL6_OPIVI</name>
<gene>
    <name evidence="2" type="ORF">T265_01941</name>
</gene>
<dbReference type="OrthoDB" id="10070415at2759"/>
<keyword evidence="3" id="KW-1185">Reference proteome</keyword>
<dbReference type="KEGG" id="ovi:T265_01941"/>
<dbReference type="RefSeq" id="XP_009164343.1">
    <property type="nucleotide sequence ID" value="XM_009166079.1"/>
</dbReference>
<reference evidence="2 3" key="1">
    <citation type="submission" date="2013-11" db="EMBL/GenBank/DDBJ databases">
        <title>Opisthorchis viverrini - life in the bile duct.</title>
        <authorList>
            <person name="Young N.D."/>
            <person name="Nagarajan N."/>
            <person name="Lin S.J."/>
            <person name="Korhonen P.K."/>
            <person name="Jex A.R."/>
            <person name="Hall R.S."/>
            <person name="Safavi-Hemami H."/>
            <person name="Kaewkong W."/>
            <person name="Bertrand D."/>
            <person name="Gao S."/>
            <person name="Seet Q."/>
            <person name="Wongkham S."/>
            <person name="Teh B.T."/>
            <person name="Wongkham C."/>
            <person name="Intapan P.M."/>
            <person name="Maleewong W."/>
            <person name="Yang X."/>
            <person name="Hu M."/>
            <person name="Wang Z."/>
            <person name="Hofmann A."/>
            <person name="Sternberg P.W."/>
            <person name="Tan P."/>
            <person name="Wang J."/>
            <person name="Gasser R.B."/>
        </authorList>
    </citation>
    <scope>NUCLEOTIDE SEQUENCE [LARGE SCALE GENOMIC DNA]</scope>
</reference>